<dbReference type="PANTHER" id="PTHR23077">
    <property type="entry name" value="AAA-FAMILY ATPASE"/>
    <property type="match status" value="1"/>
</dbReference>
<dbReference type="Proteomes" id="UP000320475">
    <property type="component" value="Unassembled WGS sequence"/>
</dbReference>
<dbReference type="GO" id="GO:0016887">
    <property type="term" value="F:ATP hydrolysis activity"/>
    <property type="evidence" value="ECO:0007669"/>
    <property type="project" value="InterPro"/>
</dbReference>
<dbReference type="FunFam" id="1.10.8.60:FF:000038">
    <property type="entry name" value="spermatogenesis-associated protein 5-like protein 1"/>
    <property type="match status" value="1"/>
</dbReference>
<keyword evidence="1" id="KW-0547">Nucleotide-binding</keyword>
<feature type="domain" description="AAA+ ATPase" evidence="4">
    <location>
        <begin position="249"/>
        <end position="394"/>
    </location>
</feature>
<protein>
    <recommendedName>
        <fullName evidence="4">AAA+ ATPase domain-containing protein</fullName>
    </recommendedName>
</protein>
<dbReference type="Gene3D" id="3.40.50.300">
    <property type="entry name" value="P-loop containing nucleotide triphosphate hydrolases"/>
    <property type="match status" value="3"/>
</dbReference>
<dbReference type="GO" id="GO:0005737">
    <property type="term" value="C:cytoplasm"/>
    <property type="evidence" value="ECO:0007669"/>
    <property type="project" value="TreeGrafter"/>
</dbReference>
<dbReference type="PANTHER" id="PTHR23077:SF27">
    <property type="entry name" value="ATPASE FAMILY GENE 2 PROTEIN HOMOLOG A"/>
    <property type="match status" value="1"/>
</dbReference>
<dbReference type="InterPro" id="IPR003960">
    <property type="entry name" value="ATPase_AAA_CS"/>
</dbReference>
<dbReference type="FunFam" id="3.40.50.300:FF:000012">
    <property type="entry name" value="Transitional endoplasmic reticulum ATPase"/>
    <property type="match status" value="1"/>
</dbReference>
<proteinExistence type="predicted"/>
<sequence>MSKKKAAKSASSSSSIPSYPPPPTDDTYRVVAISSTSTRISVSQPDVLKLRGYPGESVIITPNSGSSPNLPTGLLSRAVGAIWPDRHLASGFINVPRDVATALQLQPGFLVSLHRPSPSIIPEAEKVIIKQTSGIPIRRIDVTLESYIRQMLVRSTYLCQDQRITVTYEATERVFRVESIQPDISDIVAYSITNRTLVTVKAPLKGLRTSINNVFSHIGGLDDQIRQLNEFVDLTLRTPERYTQFGLRPPRGFLLHGSSGTGKTLVAKSIAQSTGAYVVSLSGSDIVSSHYGETEAKLRQVFEDASANSPSIVLLDDVEALCPRRDGDVTEAERRAVATMLTLLDGISSKSASSDGDVASKVIVIGTTSRIDALDEAMRRPGRFDQELEICIPNAIQRYEIIKALLNNVPNTIPDHGIRTIANAAHAYVGADLYGAIQEASLIAISRCISLRNGLDGDASPCMEFLDLQKGLGNVKPSAMREVYVEVPQVYWKDVGGQADIKQKLIEAVAWPLHHADAFARFGIRPPRETKVNFISIKGPELYSKYVGESEKAVRDTFKRARAAAPSIVFFDEIDAMCSCRGASASTTDGSSSDRVLAQLLSEIDGVESMTGVTILAATNRPDILDSALLRPGRIDRVLYVAPPDQVSRLEILHVRTRNMALTEDVDLERIADMTHKFSGAEVVAVCQEAAMRAMDENIQASKVAMRHFEHAISVITPRITASMIEFYESFADRSGLSRVL</sequence>
<dbReference type="SMART" id="SM00382">
    <property type="entry name" value="AAA"/>
    <property type="match status" value="2"/>
</dbReference>
<dbReference type="EMBL" id="QEAM01000133">
    <property type="protein sequence ID" value="TPX45688.1"/>
    <property type="molecule type" value="Genomic_DNA"/>
</dbReference>
<evidence type="ECO:0000256" key="2">
    <source>
        <dbReference type="ARBA" id="ARBA00022840"/>
    </source>
</evidence>
<dbReference type="VEuPathDB" id="FungiDB:SeMB42_g04146"/>
<feature type="region of interest" description="Disordered" evidence="3">
    <location>
        <begin position="1"/>
        <end position="27"/>
    </location>
</feature>
<dbReference type="InterPro" id="IPR003593">
    <property type="entry name" value="AAA+_ATPase"/>
</dbReference>
<dbReference type="PROSITE" id="PS00674">
    <property type="entry name" value="AAA"/>
    <property type="match status" value="1"/>
</dbReference>
<dbReference type="OrthoDB" id="27435at2759"/>
<reference evidence="5 6" key="1">
    <citation type="journal article" date="2019" name="Sci. Rep.">
        <title>Comparative genomics of chytrid fungi reveal insights into the obligate biotrophic and pathogenic lifestyle of Synchytrium endobioticum.</title>
        <authorList>
            <person name="van de Vossenberg B.T.L.H."/>
            <person name="Warris S."/>
            <person name="Nguyen H.D.T."/>
            <person name="van Gent-Pelzer M.P.E."/>
            <person name="Joly D.L."/>
            <person name="van de Geest H.C."/>
            <person name="Bonants P.J.M."/>
            <person name="Smith D.S."/>
            <person name="Levesque C.A."/>
            <person name="van der Lee T.A.J."/>
        </authorList>
    </citation>
    <scope>NUCLEOTIDE SEQUENCE [LARGE SCALE GENOMIC DNA]</scope>
    <source>
        <strain evidence="5 6">LEV6574</strain>
    </source>
</reference>
<dbReference type="Pfam" id="PF17862">
    <property type="entry name" value="AAA_lid_3"/>
    <property type="match status" value="1"/>
</dbReference>
<feature type="domain" description="AAA+ ATPase" evidence="4">
    <location>
        <begin position="502"/>
        <end position="645"/>
    </location>
</feature>
<dbReference type="Gene3D" id="1.10.8.60">
    <property type="match status" value="2"/>
</dbReference>
<comment type="caution">
    <text evidence="5">The sequence shown here is derived from an EMBL/GenBank/DDBJ whole genome shotgun (WGS) entry which is preliminary data.</text>
</comment>
<name>A0A507D362_9FUNG</name>
<evidence type="ECO:0000313" key="6">
    <source>
        <dbReference type="Proteomes" id="UP000320475"/>
    </source>
</evidence>
<keyword evidence="2" id="KW-0067">ATP-binding</keyword>
<dbReference type="GO" id="GO:0005524">
    <property type="term" value="F:ATP binding"/>
    <property type="evidence" value="ECO:0007669"/>
    <property type="project" value="UniProtKB-KW"/>
</dbReference>
<gene>
    <name evidence="5" type="ORF">SeLEV6574_g03718</name>
</gene>
<dbReference type="InterPro" id="IPR027417">
    <property type="entry name" value="P-loop_NTPase"/>
</dbReference>
<evidence type="ECO:0000313" key="5">
    <source>
        <dbReference type="EMBL" id="TPX45688.1"/>
    </source>
</evidence>
<dbReference type="InterPro" id="IPR003959">
    <property type="entry name" value="ATPase_AAA_core"/>
</dbReference>
<evidence type="ECO:0000256" key="3">
    <source>
        <dbReference type="SAM" id="MobiDB-lite"/>
    </source>
</evidence>
<accession>A0A507D362</accession>
<dbReference type="AlphaFoldDB" id="A0A507D362"/>
<dbReference type="Pfam" id="PF00004">
    <property type="entry name" value="AAA"/>
    <property type="match status" value="2"/>
</dbReference>
<dbReference type="SUPFAM" id="SSF52540">
    <property type="entry name" value="P-loop containing nucleoside triphosphate hydrolases"/>
    <property type="match status" value="2"/>
</dbReference>
<organism evidence="5 6">
    <name type="scientific">Synchytrium endobioticum</name>
    <dbReference type="NCBI Taxonomy" id="286115"/>
    <lineage>
        <taxon>Eukaryota</taxon>
        <taxon>Fungi</taxon>
        <taxon>Fungi incertae sedis</taxon>
        <taxon>Chytridiomycota</taxon>
        <taxon>Chytridiomycota incertae sedis</taxon>
        <taxon>Chytridiomycetes</taxon>
        <taxon>Synchytriales</taxon>
        <taxon>Synchytriaceae</taxon>
        <taxon>Synchytrium</taxon>
    </lineage>
</organism>
<evidence type="ECO:0000259" key="4">
    <source>
        <dbReference type="SMART" id="SM00382"/>
    </source>
</evidence>
<dbReference type="InterPro" id="IPR041569">
    <property type="entry name" value="AAA_lid_3"/>
</dbReference>
<dbReference type="InterPro" id="IPR050168">
    <property type="entry name" value="AAA_ATPase_domain"/>
</dbReference>
<evidence type="ECO:0000256" key="1">
    <source>
        <dbReference type="ARBA" id="ARBA00022741"/>
    </source>
</evidence>